<dbReference type="EMBL" id="GBXM01010262">
    <property type="protein sequence ID" value="JAH98315.1"/>
    <property type="molecule type" value="Transcribed_RNA"/>
</dbReference>
<evidence type="ECO:0000313" key="2">
    <source>
        <dbReference type="EMBL" id="JAH98315.1"/>
    </source>
</evidence>
<name>A0A0E9X908_ANGAN</name>
<sequence length="79" mass="8859">MTTEWQTSKMAATSFSSRGEDEDASSSHRRLVCKQHSVSNHGMTDQLVTANLNHNGNNIYSHHHPMSRSSFKVALTIRC</sequence>
<feature type="region of interest" description="Disordered" evidence="1">
    <location>
        <begin position="1"/>
        <end position="30"/>
    </location>
</feature>
<proteinExistence type="predicted"/>
<accession>A0A0E9X908</accession>
<reference evidence="2" key="1">
    <citation type="submission" date="2014-11" db="EMBL/GenBank/DDBJ databases">
        <authorList>
            <person name="Amaro Gonzalez C."/>
        </authorList>
    </citation>
    <scope>NUCLEOTIDE SEQUENCE</scope>
</reference>
<feature type="compositionally biased region" description="Polar residues" evidence="1">
    <location>
        <begin position="1"/>
        <end position="17"/>
    </location>
</feature>
<reference evidence="2" key="2">
    <citation type="journal article" date="2015" name="Fish Shellfish Immunol.">
        <title>Early steps in the European eel (Anguilla anguilla)-Vibrio vulnificus interaction in the gills: Role of the RtxA13 toxin.</title>
        <authorList>
            <person name="Callol A."/>
            <person name="Pajuelo D."/>
            <person name="Ebbesson L."/>
            <person name="Teles M."/>
            <person name="MacKenzie S."/>
            <person name="Amaro C."/>
        </authorList>
    </citation>
    <scope>NUCLEOTIDE SEQUENCE</scope>
</reference>
<evidence type="ECO:0000256" key="1">
    <source>
        <dbReference type="SAM" id="MobiDB-lite"/>
    </source>
</evidence>
<protein>
    <submittedName>
        <fullName evidence="2">Uncharacterized protein</fullName>
    </submittedName>
</protein>
<dbReference type="AlphaFoldDB" id="A0A0E9X908"/>
<organism evidence="2">
    <name type="scientific">Anguilla anguilla</name>
    <name type="common">European freshwater eel</name>
    <name type="synonym">Muraena anguilla</name>
    <dbReference type="NCBI Taxonomy" id="7936"/>
    <lineage>
        <taxon>Eukaryota</taxon>
        <taxon>Metazoa</taxon>
        <taxon>Chordata</taxon>
        <taxon>Craniata</taxon>
        <taxon>Vertebrata</taxon>
        <taxon>Euteleostomi</taxon>
        <taxon>Actinopterygii</taxon>
        <taxon>Neopterygii</taxon>
        <taxon>Teleostei</taxon>
        <taxon>Anguilliformes</taxon>
        <taxon>Anguillidae</taxon>
        <taxon>Anguilla</taxon>
    </lineage>
</organism>